<dbReference type="Gramene" id="ERN02053">
    <property type="protein sequence ID" value="ERN02053"/>
    <property type="gene ID" value="AMTR_s00045p00133270"/>
</dbReference>
<feature type="compositionally biased region" description="Basic and acidic residues" evidence="1">
    <location>
        <begin position="135"/>
        <end position="145"/>
    </location>
</feature>
<dbReference type="Proteomes" id="UP000017836">
    <property type="component" value="Unassembled WGS sequence"/>
</dbReference>
<dbReference type="EMBL" id="KI394661">
    <property type="protein sequence ID" value="ERN02053.1"/>
    <property type="molecule type" value="Genomic_DNA"/>
</dbReference>
<dbReference type="AlphaFoldDB" id="W1P2A9"/>
<feature type="region of interest" description="Disordered" evidence="1">
    <location>
        <begin position="135"/>
        <end position="164"/>
    </location>
</feature>
<evidence type="ECO:0000313" key="3">
    <source>
        <dbReference type="Proteomes" id="UP000017836"/>
    </source>
</evidence>
<protein>
    <submittedName>
        <fullName evidence="2">Uncharacterized protein</fullName>
    </submittedName>
</protein>
<reference evidence="3" key="1">
    <citation type="journal article" date="2013" name="Science">
        <title>The Amborella genome and the evolution of flowering plants.</title>
        <authorList>
            <consortium name="Amborella Genome Project"/>
        </authorList>
    </citation>
    <scope>NUCLEOTIDE SEQUENCE [LARGE SCALE GENOMIC DNA]</scope>
</reference>
<organism evidence="2 3">
    <name type="scientific">Amborella trichopoda</name>
    <dbReference type="NCBI Taxonomy" id="13333"/>
    <lineage>
        <taxon>Eukaryota</taxon>
        <taxon>Viridiplantae</taxon>
        <taxon>Streptophyta</taxon>
        <taxon>Embryophyta</taxon>
        <taxon>Tracheophyta</taxon>
        <taxon>Spermatophyta</taxon>
        <taxon>Magnoliopsida</taxon>
        <taxon>Amborellales</taxon>
        <taxon>Amborellaceae</taxon>
        <taxon>Amborella</taxon>
    </lineage>
</organism>
<gene>
    <name evidence="2" type="ORF">AMTR_s00045p00133270</name>
</gene>
<keyword evidence="3" id="KW-1185">Reference proteome</keyword>
<accession>W1P2A9</accession>
<sequence>MDPRKNHLKYTSFRSSIPGRATHIPAPNRQLLRQLVCTSTADVYIHPSPAQLIRASARWDVNKSRKKRPEFFGRDSAGKPKISSITPELWCTGRLPLTTSMSSVDCHVPVSGGVTAATATMRPGHFRYPRRLERAPLKGTDDHHHPTVIPTISGRSIGNADEVR</sequence>
<dbReference type="HOGENOM" id="CLU_1621245_0_0_1"/>
<proteinExistence type="predicted"/>
<name>W1P2A9_AMBTC</name>
<evidence type="ECO:0000313" key="2">
    <source>
        <dbReference type="EMBL" id="ERN02053.1"/>
    </source>
</evidence>
<evidence type="ECO:0000256" key="1">
    <source>
        <dbReference type="SAM" id="MobiDB-lite"/>
    </source>
</evidence>